<comment type="caution">
    <text evidence="3">The sequence shown here is derived from an EMBL/GenBank/DDBJ whole genome shotgun (WGS) entry which is preliminary data.</text>
</comment>
<evidence type="ECO:0000256" key="1">
    <source>
        <dbReference type="SAM" id="Phobius"/>
    </source>
</evidence>
<proteinExistence type="predicted"/>
<evidence type="ECO:0000259" key="2">
    <source>
        <dbReference type="Pfam" id="PF20237"/>
    </source>
</evidence>
<reference evidence="3" key="1">
    <citation type="submission" date="2022-10" db="EMBL/GenBank/DDBJ databases">
        <title>Culturing micro-colonial fungi from biological soil crusts in the Mojave desert and describing Neophaeococcomyces mojavensis, and introducing the new genera and species Taxawa tesnikishii.</title>
        <authorList>
            <person name="Kurbessoian T."/>
            <person name="Stajich J.E."/>
        </authorList>
    </citation>
    <scope>NUCLEOTIDE SEQUENCE</scope>
    <source>
        <strain evidence="3">TK_41</strain>
    </source>
</reference>
<feature type="transmembrane region" description="Helical" evidence="1">
    <location>
        <begin position="219"/>
        <end position="238"/>
    </location>
</feature>
<feature type="domain" description="DUF6594" evidence="2">
    <location>
        <begin position="4"/>
        <end position="282"/>
    </location>
</feature>
<dbReference type="AlphaFoldDB" id="A0AA38WXF3"/>
<feature type="transmembrane region" description="Helical" evidence="1">
    <location>
        <begin position="244"/>
        <end position="263"/>
    </location>
</feature>
<sequence length="293" mass="32393">MDGYNGLSEQLGAHPALMILRRFLPLNARNILVMQGELLRLDDSLKVTIEDDSKSGNSKRTQYPYNIGLLKGPHSEPDDGVQWKKTKAMRKLLKNYSYEAILQVAALSQLAPVDKGDLACLRELLEKPCGSGKPFPQSLDYFTYAEENESDLTSLTGVHKNKDMLTRWLDRWVRTVFHKYVGQKYHDPISTAESGGSHVEPLRVHSYSDHAITSTIDTLSTILASILPTVAALGIYLIKDQMTRMGAIVACTLLFSTIFTLIARPKRAECFAASAAFAAVLVVFVGNSNGNLC</sequence>
<keyword evidence="1" id="KW-0472">Membrane</keyword>
<dbReference type="PANTHER" id="PTHR34502">
    <property type="entry name" value="DUF6594 DOMAIN-CONTAINING PROTEIN-RELATED"/>
    <property type="match status" value="1"/>
</dbReference>
<evidence type="ECO:0000313" key="3">
    <source>
        <dbReference type="EMBL" id="KAJ9602909.1"/>
    </source>
</evidence>
<accession>A0AA38WXF3</accession>
<dbReference type="Pfam" id="PF20237">
    <property type="entry name" value="DUF6594"/>
    <property type="match status" value="1"/>
</dbReference>
<keyword evidence="1" id="KW-1133">Transmembrane helix</keyword>
<dbReference type="Proteomes" id="UP001172673">
    <property type="component" value="Unassembled WGS sequence"/>
</dbReference>
<name>A0AA38WXF3_9EURO</name>
<evidence type="ECO:0000313" key="4">
    <source>
        <dbReference type="Proteomes" id="UP001172673"/>
    </source>
</evidence>
<dbReference type="InterPro" id="IPR046529">
    <property type="entry name" value="DUF6594"/>
</dbReference>
<protein>
    <recommendedName>
        <fullName evidence="2">DUF6594 domain-containing protein</fullName>
    </recommendedName>
</protein>
<keyword evidence="1" id="KW-0812">Transmembrane</keyword>
<dbReference type="PANTHER" id="PTHR34502:SF5">
    <property type="entry name" value="DUF6594 DOMAIN-CONTAINING PROTEIN"/>
    <property type="match status" value="1"/>
</dbReference>
<keyword evidence="4" id="KW-1185">Reference proteome</keyword>
<gene>
    <name evidence="3" type="ORF">H2200_012689</name>
</gene>
<feature type="transmembrane region" description="Helical" evidence="1">
    <location>
        <begin position="270"/>
        <end position="287"/>
    </location>
</feature>
<organism evidence="3 4">
    <name type="scientific">Cladophialophora chaetospira</name>
    <dbReference type="NCBI Taxonomy" id="386627"/>
    <lineage>
        <taxon>Eukaryota</taxon>
        <taxon>Fungi</taxon>
        <taxon>Dikarya</taxon>
        <taxon>Ascomycota</taxon>
        <taxon>Pezizomycotina</taxon>
        <taxon>Eurotiomycetes</taxon>
        <taxon>Chaetothyriomycetidae</taxon>
        <taxon>Chaetothyriales</taxon>
        <taxon>Herpotrichiellaceae</taxon>
        <taxon>Cladophialophora</taxon>
    </lineage>
</organism>
<dbReference type="EMBL" id="JAPDRK010000024">
    <property type="protein sequence ID" value="KAJ9602909.1"/>
    <property type="molecule type" value="Genomic_DNA"/>
</dbReference>